<evidence type="ECO:0000256" key="1">
    <source>
        <dbReference type="ARBA" id="ARBA00004653"/>
    </source>
</evidence>
<feature type="transmembrane region" description="Helical" evidence="6">
    <location>
        <begin position="35"/>
        <end position="53"/>
    </location>
</feature>
<dbReference type="AlphaFoldDB" id="A0A6P8CX30"/>
<dbReference type="PANTHER" id="PTHR48081:SF33">
    <property type="entry name" value="KYNURENINE FORMAMIDASE"/>
    <property type="match status" value="1"/>
</dbReference>
<evidence type="ECO:0000259" key="7">
    <source>
        <dbReference type="Pfam" id="PF20434"/>
    </source>
</evidence>
<dbReference type="GO" id="GO:0000139">
    <property type="term" value="C:Golgi membrane"/>
    <property type="evidence" value="ECO:0007669"/>
    <property type="project" value="UniProtKB-SubCell"/>
</dbReference>
<evidence type="ECO:0000256" key="2">
    <source>
        <dbReference type="ARBA" id="ARBA00022801"/>
    </source>
</evidence>
<accession>A0A6P8CX30</accession>
<name>A0A6P8CX30_PUNGR</name>
<reference evidence="9" key="2">
    <citation type="submission" date="2025-08" db="UniProtKB">
        <authorList>
            <consortium name="RefSeq"/>
        </authorList>
    </citation>
    <scope>IDENTIFICATION</scope>
    <source>
        <tissue evidence="9">Leaf</tissue>
    </source>
</reference>
<organism evidence="8 9">
    <name type="scientific">Punica granatum</name>
    <name type="common">Pomegranate</name>
    <dbReference type="NCBI Taxonomy" id="22663"/>
    <lineage>
        <taxon>Eukaryota</taxon>
        <taxon>Viridiplantae</taxon>
        <taxon>Streptophyta</taxon>
        <taxon>Embryophyta</taxon>
        <taxon>Tracheophyta</taxon>
        <taxon>Spermatophyta</taxon>
        <taxon>Magnoliopsida</taxon>
        <taxon>eudicotyledons</taxon>
        <taxon>Gunneridae</taxon>
        <taxon>Pentapetalae</taxon>
        <taxon>rosids</taxon>
        <taxon>malvids</taxon>
        <taxon>Myrtales</taxon>
        <taxon>Lythraceae</taxon>
        <taxon>Punica</taxon>
    </lineage>
</organism>
<comment type="catalytic activity">
    <reaction evidence="5">
        <text>[protein]-C-terminal S-[(2E,6E)-farnesyl]-L-cysteine methyl ester + H2O = [protein]-C-terminal S-[(2E,6E)-farnesyl]-L-cysteine + methanol + H(+)</text>
        <dbReference type="Rhea" id="RHEA:48520"/>
        <dbReference type="Rhea" id="RHEA-COMP:12125"/>
        <dbReference type="Rhea" id="RHEA-COMP:12126"/>
        <dbReference type="ChEBI" id="CHEBI:15377"/>
        <dbReference type="ChEBI" id="CHEBI:15378"/>
        <dbReference type="ChEBI" id="CHEBI:17790"/>
        <dbReference type="ChEBI" id="CHEBI:90510"/>
        <dbReference type="ChEBI" id="CHEBI:90511"/>
        <dbReference type="EC" id="3.1.1.n2"/>
    </reaction>
</comment>
<dbReference type="Pfam" id="PF20434">
    <property type="entry name" value="BD-FAE"/>
    <property type="match status" value="1"/>
</dbReference>
<keyword evidence="6" id="KW-0472">Membrane</keyword>
<comment type="subcellular location">
    <subcellularLocation>
        <location evidence="1">Golgi apparatus membrane</location>
        <topology evidence="1">Multi-pass membrane protein</topology>
    </subcellularLocation>
</comment>
<dbReference type="OrthoDB" id="6495301at2759"/>
<sequence>MKLTETGGGFGFGGYGEGSGGSAFANSSSAAATNLFFPLVPLLLLLLLLSLILHSSVPLLPPQIVEEQKEIERRVNFITGGAWIIGYKAWGSLLGQQLTEKGIIVACIDYRNFPQGTISDMVTDALQGISFVCNHITEYGGDPNRIYVMGQSAGAHVAACALMEQAIKESAEGESTSWSLSQIKAYFGLSGG</sequence>
<evidence type="ECO:0000256" key="5">
    <source>
        <dbReference type="ARBA" id="ARBA00049507"/>
    </source>
</evidence>
<dbReference type="PANTHER" id="PTHR48081">
    <property type="entry name" value="AB HYDROLASE SUPERFAMILY PROTEIN C4A8.06C"/>
    <property type="match status" value="1"/>
</dbReference>
<gene>
    <name evidence="9" type="primary">LOC116197845</name>
</gene>
<dbReference type="SUPFAM" id="SSF53474">
    <property type="entry name" value="alpha/beta-Hydrolases"/>
    <property type="match status" value="1"/>
</dbReference>
<dbReference type="InterPro" id="IPR029058">
    <property type="entry name" value="AB_hydrolase_fold"/>
</dbReference>
<evidence type="ECO:0000313" key="9">
    <source>
        <dbReference type="RefSeq" id="XP_031383958.1"/>
    </source>
</evidence>
<feature type="domain" description="BD-FAE-like" evidence="7">
    <location>
        <begin position="73"/>
        <end position="166"/>
    </location>
</feature>
<reference evidence="8" key="1">
    <citation type="journal article" date="2020" name="Plant Biotechnol. J.">
        <title>The pomegranate (Punica granatum L.) draft genome dissects genetic divergence between soft- and hard-seeded cultivars.</title>
        <authorList>
            <person name="Luo X."/>
            <person name="Li H."/>
            <person name="Wu Z."/>
            <person name="Yao W."/>
            <person name="Zhao P."/>
            <person name="Cao D."/>
            <person name="Yu H."/>
            <person name="Li K."/>
            <person name="Poudel K."/>
            <person name="Zhao D."/>
            <person name="Zhang F."/>
            <person name="Xia X."/>
            <person name="Chen L."/>
            <person name="Wang Q."/>
            <person name="Jing D."/>
            <person name="Cao S."/>
        </authorList>
    </citation>
    <scope>NUCLEOTIDE SEQUENCE [LARGE SCALE GENOMIC DNA]</scope>
    <source>
        <strain evidence="8">cv. Tunisia</strain>
    </source>
</reference>
<keyword evidence="8" id="KW-1185">Reference proteome</keyword>
<keyword evidence="6" id="KW-0812">Transmembrane</keyword>
<proteinExistence type="inferred from homology"/>
<evidence type="ECO:0000256" key="4">
    <source>
        <dbReference type="ARBA" id="ARBA00038928"/>
    </source>
</evidence>
<evidence type="ECO:0000256" key="6">
    <source>
        <dbReference type="SAM" id="Phobius"/>
    </source>
</evidence>
<dbReference type="EC" id="3.1.1.n2" evidence="4"/>
<keyword evidence="2" id="KW-0378">Hydrolase</keyword>
<protein>
    <recommendedName>
        <fullName evidence="4">protein-S-isoprenylcysteine alpha-carbonyl methylesterase</fullName>
        <ecNumber evidence="4">3.1.1.n2</ecNumber>
    </recommendedName>
</protein>
<evidence type="ECO:0000256" key="3">
    <source>
        <dbReference type="ARBA" id="ARBA00038028"/>
    </source>
</evidence>
<dbReference type="GeneID" id="116197845"/>
<comment type="similarity">
    <text evidence="3">Belongs to the AB hydrolase superfamily. Isoprenylcysteine methylesterase family.</text>
</comment>
<dbReference type="InterPro" id="IPR049492">
    <property type="entry name" value="BD-FAE-like_dom"/>
</dbReference>
<dbReference type="RefSeq" id="XP_031383958.1">
    <property type="nucleotide sequence ID" value="XM_031528098.1"/>
</dbReference>
<dbReference type="Gene3D" id="3.40.50.1820">
    <property type="entry name" value="alpha/beta hydrolase"/>
    <property type="match status" value="1"/>
</dbReference>
<dbReference type="Proteomes" id="UP000515151">
    <property type="component" value="Chromosome 2"/>
</dbReference>
<dbReference type="InterPro" id="IPR050300">
    <property type="entry name" value="GDXG_lipolytic_enzyme"/>
</dbReference>
<keyword evidence="6" id="KW-1133">Transmembrane helix</keyword>
<dbReference type="GO" id="GO:0016787">
    <property type="term" value="F:hydrolase activity"/>
    <property type="evidence" value="ECO:0007669"/>
    <property type="project" value="UniProtKB-KW"/>
</dbReference>
<evidence type="ECO:0000313" key="8">
    <source>
        <dbReference type="Proteomes" id="UP000515151"/>
    </source>
</evidence>